<dbReference type="eggNOG" id="ENOG5031JFC">
    <property type="taxonomic scope" value="Bacteria"/>
</dbReference>
<gene>
    <name evidence="1" type="ORF">BXY_24870</name>
</gene>
<dbReference type="HOGENOM" id="CLU_074554_0_0_10"/>
<protein>
    <submittedName>
        <fullName evidence="1">Uncharacterized protein</fullName>
    </submittedName>
</protein>
<sequence length="310" mass="36977">MKSPTVLNYEVRPCKFVERRMLLSVLSRIIPLFQQEYQYIGFGGLSFTDFKMFHRELHINQMFSIEYGYPKEKLEFNKPYSCIQIHPGRSIDELSKIDLTKPSIIWLDYDGCLNSDIFEDLEIIFNRIPHGSIYLISCNRQMRNGDNQEYTKSELKEVFGPLVPWDIEDKCCVDSKAPYTIRRMLELDCINTIKDRNRMLEHRLKFEPIFNITYEEYRGARMFTYGGVVLNESFNEKLLHFEEFDFVGTPDPYKIEIPNLTYREAMALNQALNIEDQETLLISKKILKEEDIRKYKKCYKYLPNFYDVRI</sequence>
<proteinExistence type="predicted"/>
<evidence type="ECO:0000313" key="1">
    <source>
        <dbReference type="EMBL" id="CBK67541.1"/>
    </source>
</evidence>
<dbReference type="Proteomes" id="UP000008795">
    <property type="component" value="Chromosome"/>
</dbReference>
<dbReference type="PATRIC" id="fig|657309.4.peg.1283"/>
<evidence type="ECO:0000313" key="2">
    <source>
        <dbReference type="Proteomes" id="UP000008795"/>
    </source>
</evidence>
<accession>D6CZD9</accession>
<reference evidence="1 2" key="1">
    <citation type="submission" date="2010-03" db="EMBL/GenBank/DDBJ databases">
        <title>The genome sequence of Bacteriodes xylanisolvens XB1A.</title>
        <authorList>
            <consortium name="metaHIT consortium -- http://www.metahit.eu/"/>
            <person name="Pajon A."/>
            <person name="Turner K."/>
            <person name="Parkhill J."/>
            <person name="Bernalier A."/>
        </authorList>
    </citation>
    <scope>NUCLEOTIDE SEQUENCE [LARGE SCALE GENOMIC DNA]</scope>
    <source>
        <strain evidence="1 2">XB1A</strain>
    </source>
</reference>
<reference evidence="1 2" key="2">
    <citation type="submission" date="2010-03" db="EMBL/GenBank/DDBJ databases">
        <authorList>
            <person name="Pajon A."/>
        </authorList>
    </citation>
    <scope>NUCLEOTIDE SEQUENCE [LARGE SCALE GENOMIC DNA]</scope>
    <source>
        <strain evidence="1 2">XB1A</strain>
    </source>
</reference>
<dbReference type="RefSeq" id="WP_015532024.1">
    <property type="nucleotide sequence ID" value="NC_021017.1"/>
</dbReference>
<name>D6CZD9_9BACE</name>
<dbReference type="AlphaFoldDB" id="D6CZD9"/>
<dbReference type="EMBL" id="FP929033">
    <property type="protein sequence ID" value="CBK67541.1"/>
    <property type="molecule type" value="Genomic_DNA"/>
</dbReference>
<dbReference type="Pfam" id="PF20553">
    <property type="entry name" value="Methyltransf_35"/>
    <property type="match status" value="1"/>
</dbReference>
<dbReference type="InterPro" id="IPR046788">
    <property type="entry name" value="Methyltransf_35"/>
</dbReference>
<organism evidence="1 2">
    <name type="scientific">Bacteroides xylanisolvens XB1A</name>
    <dbReference type="NCBI Taxonomy" id="657309"/>
    <lineage>
        <taxon>Bacteria</taxon>
        <taxon>Pseudomonadati</taxon>
        <taxon>Bacteroidota</taxon>
        <taxon>Bacteroidia</taxon>
        <taxon>Bacteroidales</taxon>
        <taxon>Bacteroidaceae</taxon>
        <taxon>Bacteroides</taxon>
    </lineage>
</organism>
<dbReference type="KEGG" id="bxy:BXY_24870"/>